<dbReference type="AlphaFoldDB" id="A0A1I2HYT0"/>
<dbReference type="RefSeq" id="WP_091548008.1">
    <property type="nucleotide sequence ID" value="NZ_FONY01000027.1"/>
</dbReference>
<keyword evidence="4" id="KW-0963">Cytoplasm</keyword>
<evidence type="ECO:0000256" key="5">
    <source>
        <dbReference type="NCBIfam" id="TIGR00112"/>
    </source>
</evidence>
<dbReference type="Proteomes" id="UP000199513">
    <property type="component" value="Unassembled WGS sequence"/>
</dbReference>
<feature type="domain" description="Pyrroline-5-carboxylate reductase catalytic N-terminal" evidence="7">
    <location>
        <begin position="2"/>
        <end position="97"/>
    </location>
</feature>
<dbReference type="InterPro" id="IPR028939">
    <property type="entry name" value="P5C_Rdtase_cat_N"/>
</dbReference>
<dbReference type="NCBIfam" id="TIGR00112">
    <property type="entry name" value="proC"/>
    <property type="match status" value="1"/>
</dbReference>
<accession>A0A1I2HYT0</accession>
<dbReference type="FunFam" id="1.10.3730.10:FF:000001">
    <property type="entry name" value="Pyrroline-5-carboxylate reductase"/>
    <property type="match status" value="1"/>
</dbReference>
<comment type="subcellular location">
    <subcellularLocation>
        <location evidence="4">Cytoplasm</location>
    </subcellularLocation>
</comment>
<dbReference type="GO" id="GO:0004735">
    <property type="term" value="F:pyrroline-5-carboxylate reductase activity"/>
    <property type="evidence" value="ECO:0007669"/>
    <property type="project" value="UniProtKB-UniRule"/>
</dbReference>
<evidence type="ECO:0000259" key="7">
    <source>
        <dbReference type="Pfam" id="PF03807"/>
    </source>
</evidence>
<dbReference type="InterPro" id="IPR000304">
    <property type="entry name" value="Pyrroline-COOH_reductase"/>
</dbReference>
<dbReference type="EC" id="1.5.1.2" evidence="4 5"/>
<dbReference type="InterPro" id="IPR029036">
    <property type="entry name" value="P5CR_dimer"/>
</dbReference>
<dbReference type="Gene3D" id="3.40.50.720">
    <property type="entry name" value="NAD(P)-binding Rossmann-like Domain"/>
    <property type="match status" value="1"/>
</dbReference>
<dbReference type="EMBL" id="FONY01000027">
    <property type="protein sequence ID" value="SFF34608.1"/>
    <property type="molecule type" value="Genomic_DNA"/>
</dbReference>
<dbReference type="PIRSF" id="PIRSF000193">
    <property type="entry name" value="Pyrrol-5-carb_rd"/>
    <property type="match status" value="1"/>
</dbReference>
<name>A0A1I2HYT0_9BACT</name>
<dbReference type="UniPathway" id="UPA00098">
    <property type="reaction ID" value="UER00361"/>
</dbReference>
<comment type="catalytic activity">
    <reaction evidence="4">
        <text>L-proline + NADP(+) = (S)-1-pyrroline-5-carboxylate + NADPH + 2 H(+)</text>
        <dbReference type="Rhea" id="RHEA:14109"/>
        <dbReference type="ChEBI" id="CHEBI:15378"/>
        <dbReference type="ChEBI" id="CHEBI:17388"/>
        <dbReference type="ChEBI" id="CHEBI:57783"/>
        <dbReference type="ChEBI" id="CHEBI:58349"/>
        <dbReference type="ChEBI" id="CHEBI:60039"/>
        <dbReference type="EC" id="1.5.1.2"/>
    </reaction>
</comment>
<dbReference type="SUPFAM" id="SSF51735">
    <property type="entry name" value="NAD(P)-binding Rossmann-fold domains"/>
    <property type="match status" value="1"/>
</dbReference>
<reference evidence="9 10" key="1">
    <citation type="submission" date="2016-10" db="EMBL/GenBank/DDBJ databases">
        <authorList>
            <person name="de Groot N.N."/>
        </authorList>
    </citation>
    <scope>NUCLEOTIDE SEQUENCE [LARGE SCALE GENOMIC DNA]</scope>
    <source>
        <strain>GEY</strain>
        <strain evidence="10">DSM 9560</strain>
    </source>
</reference>
<gene>
    <name evidence="4" type="primary">proC</name>
    <name evidence="9" type="ORF">SAMN04488541_102738</name>
</gene>
<dbReference type="STRING" id="1003.SAMN04488541_102738"/>
<evidence type="ECO:0000256" key="3">
    <source>
        <dbReference type="ARBA" id="ARBA00023002"/>
    </source>
</evidence>
<comment type="catalytic activity">
    <reaction evidence="4">
        <text>L-proline + NAD(+) = (S)-1-pyrroline-5-carboxylate + NADH + 2 H(+)</text>
        <dbReference type="Rhea" id="RHEA:14105"/>
        <dbReference type="ChEBI" id="CHEBI:15378"/>
        <dbReference type="ChEBI" id="CHEBI:17388"/>
        <dbReference type="ChEBI" id="CHEBI:57540"/>
        <dbReference type="ChEBI" id="CHEBI:57945"/>
        <dbReference type="ChEBI" id="CHEBI:60039"/>
        <dbReference type="EC" id="1.5.1.2"/>
    </reaction>
</comment>
<feature type="domain" description="Pyrroline-5-carboxylate reductase dimerisation" evidence="8">
    <location>
        <begin position="160"/>
        <end position="264"/>
    </location>
</feature>
<dbReference type="PANTHER" id="PTHR11645:SF0">
    <property type="entry name" value="PYRROLINE-5-CARBOXYLATE REDUCTASE 3"/>
    <property type="match status" value="1"/>
</dbReference>
<dbReference type="PANTHER" id="PTHR11645">
    <property type="entry name" value="PYRROLINE-5-CARBOXYLATE REDUCTASE"/>
    <property type="match status" value="1"/>
</dbReference>
<evidence type="ECO:0000313" key="10">
    <source>
        <dbReference type="Proteomes" id="UP000199513"/>
    </source>
</evidence>
<dbReference type="Pfam" id="PF14748">
    <property type="entry name" value="P5CR_dimer"/>
    <property type="match status" value="1"/>
</dbReference>
<keyword evidence="4" id="KW-0641">Proline biosynthesis</keyword>
<keyword evidence="4" id="KW-0028">Amino-acid biosynthesis</keyword>
<protein>
    <recommendedName>
        <fullName evidence="4 5">Pyrroline-5-carboxylate reductase</fullName>
        <shortName evidence="4">P5C reductase</shortName>
        <shortName evidence="4">P5CR</shortName>
        <ecNumber evidence="4 5">1.5.1.2</ecNumber>
    </recommendedName>
    <alternativeName>
        <fullName evidence="4">PCA reductase</fullName>
    </alternativeName>
</protein>
<dbReference type="GO" id="GO:0005737">
    <property type="term" value="C:cytoplasm"/>
    <property type="evidence" value="ECO:0007669"/>
    <property type="project" value="UniProtKB-SubCell"/>
</dbReference>
<comment type="pathway">
    <text evidence="4">Amino-acid biosynthesis; L-proline biosynthesis; L-proline from L-glutamate 5-semialdehyde: step 1/1.</text>
</comment>
<evidence type="ECO:0000256" key="6">
    <source>
        <dbReference type="PIRSR" id="PIRSR000193-1"/>
    </source>
</evidence>
<dbReference type="HAMAP" id="MF_01925">
    <property type="entry name" value="P5C_reductase"/>
    <property type="match status" value="1"/>
</dbReference>
<evidence type="ECO:0000256" key="4">
    <source>
        <dbReference type="HAMAP-Rule" id="MF_01925"/>
    </source>
</evidence>
<comment type="function">
    <text evidence="4">Catalyzes the reduction of 1-pyrroline-5-carboxylate (PCA) to L-proline.</text>
</comment>
<organism evidence="9 10">
    <name type="scientific">Thermoflexibacter ruber</name>
    <dbReference type="NCBI Taxonomy" id="1003"/>
    <lineage>
        <taxon>Bacteria</taxon>
        <taxon>Pseudomonadati</taxon>
        <taxon>Bacteroidota</taxon>
        <taxon>Cytophagia</taxon>
        <taxon>Cytophagales</taxon>
        <taxon>Thermoflexibacteraceae</taxon>
        <taxon>Thermoflexibacter</taxon>
    </lineage>
</organism>
<evidence type="ECO:0000313" key="9">
    <source>
        <dbReference type="EMBL" id="SFF34608.1"/>
    </source>
</evidence>
<feature type="binding site" evidence="6">
    <location>
        <begin position="68"/>
        <end position="71"/>
    </location>
    <ligand>
        <name>NADP(+)</name>
        <dbReference type="ChEBI" id="CHEBI:58349"/>
    </ligand>
</feature>
<keyword evidence="3 4" id="KW-0560">Oxidoreductase</keyword>
<dbReference type="Gene3D" id="1.10.3730.10">
    <property type="entry name" value="ProC C-terminal domain-like"/>
    <property type="match status" value="1"/>
</dbReference>
<evidence type="ECO:0000256" key="2">
    <source>
        <dbReference type="ARBA" id="ARBA00022857"/>
    </source>
</evidence>
<dbReference type="SUPFAM" id="SSF48179">
    <property type="entry name" value="6-phosphogluconate dehydrogenase C-terminal domain-like"/>
    <property type="match status" value="1"/>
</dbReference>
<evidence type="ECO:0000256" key="1">
    <source>
        <dbReference type="ARBA" id="ARBA00005525"/>
    </source>
</evidence>
<dbReference type="Pfam" id="PF03807">
    <property type="entry name" value="F420_oxidored"/>
    <property type="match status" value="1"/>
</dbReference>
<dbReference type="InterPro" id="IPR036291">
    <property type="entry name" value="NAD(P)-bd_dom_sf"/>
</dbReference>
<proteinExistence type="inferred from homology"/>
<comment type="similarity">
    <text evidence="1 4">Belongs to the pyrroline-5-carboxylate reductase family.</text>
</comment>
<keyword evidence="10" id="KW-1185">Reference proteome</keyword>
<keyword evidence="2 4" id="KW-0521">NADP</keyword>
<dbReference type="GO" id="GO:0055129">
    <property type="term" value="P:L-proline biosynthetic process"/>
    <property type="evidence" value="ECO:0007669"/>
    <property type="project" value="UniProtKB-UniRule"/>
</dbReference>
<dbReference type="OrthoDB" id="9805754at2"/>
<evidence type="ECO:0000259" key="8">
    <source>
        <dbReference type="Pfam" id="PF14748"/>
    </source>
</evidence>
<feature type="binding site" evidence="6">
    <location>
        <begin position="6"/>
        <end position="11"/>
    </location>
    <ligand>
        <name>NADP(+)</name>
        <dbReference type="ChEBI" id="CHEBI:58349"/>
    </ligand>
</feature>
<sequence>MKILIIGGGNMGKTYADSFLANHAIQKDDLYILEHFEEKVNYFKSIGFKNVFFQPDEYIKAMDLIILAIKPQDTQALFPKISPYIQEGQTVLSIMAGVRIETLKKELPTKKIVRAMPNLPAQIGMGMTGFTSAEEVSKEEVFNIQNLLNTTGKSLYFDDESKLDAVTAISGSGPAYVFYFMDAMIETAMQMGFTKVQAELLVEQTFMGAVHLLNIHNISCKEWIARVASKGGTTEAALVQFANLKLSNAIQEGLKAAKQRATELGK</sequence>
<dbReference type="InterPro" id="IPR008927">
    <property type="entry name" value="6-PGluconate_DH-like_C_sf"/>
</dbReference>